<evidence type="ECO:0000313" key="2">
    <source>
        <dbReference type="Proteomes" id="UP000463951"/>
    </source>
</evidence>
<dbReference type="Proteomes" id="UP000463951">
    <property type="component" value="Chromosome"/>
</dbReference>
<dbReference type="AlphaFoldDB" id="A0A499UH80"/>
<sequence>MQRLGDLGLGHEGALALDPLQAPLDDQLLQRLAHGGARGVELGGQGALRGTGVPGGRVSVISSKWRLRR</sequence>
<protein>
    <submittedName>
        <fullName evidence="1">Uncharacterized protein</fullName>
    </submittedName>
</protein>
<proteinExistence type="predicted"/>
<dbReference type="EMBL" id="AP019620">
    <property type="protein sequence ID" value="BBJ41065.1"/>
    <property type="molecule type" value="Genomic_DNA"/>
</dbReference>
<reference evidence="1 2" key="1">
    <citation type="journal article" date="2020" name="Int. J. Syst. Evol. Microbiol.">
        <title>Reclassification of Streptomyces castelarensis and Streptomyces sporoclivatus as later heterotypic synonyms of Streptomyces antimycoticus.</title>
        <authorList>
            <person name="Komaki H."/>
            <person name="Tamura T."/>
        </authorList>
    </citation>
    <scope>NUCLEOTIDE SEQUENCE [LARGE SCALE GENOMIC DNA]</scope>
    <source>
        <strain evidence="1 2">NBRC 100767</strain>
    </source>
</reference>
<evidence type="ECO:0000313" key="1">
    <source>
        <dbReference type="EMBL" id="BBJ41065.1"/>
    </source>
</evidence>
<name>A0A499UH80_9ACTN</name>
<gene>
    <name evidence="1" type="ORF">SSPO_037830</name>
</gene>
<accession>A0A499UH80</accession>
<organism evidence="1 2">
    <name type="scientific">Streptomyces antimycoticus</name>
    <dbReference type="NCBI Taxonomy" id="68175"/>
    <lineage>
        <taxon>Bacteria</taxon>
        <taxon>Bacillati</taxon>
        <taxon>Actinomycetota</taxon>
        <taxon>Actinomycetes</taxon>
        <taxon>Kitasatosporales</taxon>
        <taxon>Streptomycetaceae</taxon>
        <taxon>Streptomyces</taxon>
        <taxon>Streptomyces violaceusniger group</taxon>
    </lineage>
</organism>